<dbReference type="SMART" id="SM00066">
    <property type="entry name" value="GAL4"/>
    <property type="match status" value="1"/>
</dbReference>
<keyword evidence="2" id="KW-0479">Metal-binding</keyword>
<organism evidence="10 11">
    <name type="scientific">Tilletiaria anomala (strain ATCC 24038 / CBS 436.72 / UBC 951)</name>
    <dbReference type="NCBI Taxonomy" id="1037660"/>
    <lineage>
        <taxon>Eukaryota</taxon>
        <taxon>Fungi</taxon>
        <taxon>Dikarya</taxon>
        <taxon>Basidiomycota</taxon>
        <taxon>Ustilaginomycotina</taxon>
        <taxon>Exobasidiomycetes</taxon>
        <taxon>Georgefischeriales</taxon>
        <taxon>Tilletiariaceae</taxon>
        <taxon>Tilletiaria</taxon>
    </lineage>
</organism>
<dbReference type="Proteomes" id="UP000027361">
    <property type="component" value="Unassembled WGS sequence"/>
</dbReference>
<dbReference type="HOGENOM" id="CLU_343919_0_0_1"/>
<evidence type="ECO:0000313" key="10">
    <source>
        <dbReference type="EMBL" id="KDN36551.1"/>
    </source>
</evidence>
<dbReference type="PANTHER" id="PTHR31845:SF34">
    <property type="entry name" value="TRANSCRIPTIONAL ACTIVATOR OF PROTEASES PRTT"/>
    <property type="match status" value="1"/>
</dbReference>
<dbReference type="InterPro" id="IPR007219">
    <property type="entry name" value="XnlR_reg_dom"/>
</dbReference>
<evidence type="ECO:0000256" key="3">
    <source>
        <dbReference type="ARBA" id="ARBA00022833"/>
    </source>
</evidence>
<dbReference type="CDD" id="cd12148">
    <property type="entry name" value="fungal_TF_MHR"/>
    <property type="match status" value="1"/>
</dbReference>
<dbReference type="InterPro" id="IPR051089">
    <property type="entry name" value="prtT"/>
</dbReference>
<evidence type="ECO:0000256" key="6">
    <source>
        <dbReference type="ARBA" id="ARBA00023163"/>
    </source>
</evidence>
<evidence type="ECO:0000256" key="7">
    <source>
        <dbReference type="ARBA" id="ARBA00023242"/>
    </source>
</evidence>
<dbReference type="GO" id="GO:0008270">
    <property type="term" value="F:zinc ion binding"/>
    <property type="evidence" value="ECO:0007669"/>
    <property type="project" value="InterPro"/>
</dbReference>
<dbReference type="Pfam" id="PF04082">
    <property type="entry name" value="Fungal_trans"/>
    <property type="match status" value="1"/>
</dbReference>
<keyword evidence="4" id="KW-0805">Transcription regulation</keyword>
<feature type="compositionally biased region" description="Polar residues" evidence="8">
    <location>
        <begin position="686"/>
        <end position="710"/>
    </location>
</feature>
<evidence type="ECO:0000256" key="1">
    <source>
        <dbReference type="ARBA" id="ARBA00004123"/>
    </source>
</evidence>
<evidence type="ECO:0000256" key="8">
    <source>
        <dbReference type="SAM" id="MobiDB-lite"/>
    </source>
</evidence>
<dbReference type="InterPro" id="IPR001138">
    <property type="entry name" value="Zn2Cys6_DnaBD"/>
</dbReference>
<dbReference type="InterPro" id="IPR036864">
    <property type="entry name" value="Zn2-C6_fun-type_DNA-bd_sf"/>
</dbReference>
<dbReference type="GeneID" id="25265453"/>
<proteinExistence type="predicted"/>
<dbReference type="PANTHER" id="PTHR31845">
    <property type="entry name" value="FINGER DOMAIN PROTEIN, PUTATIVE-RELATED"/>
    <property type="match status" value="1"/>
</dbReference>
<evidence type="ECO:0000313" key="11">
    <source>
        <dbReference type="Proteomes" id="UP000027361"/>
    </source>
</evidence>
<dbReference type="GO" id="GO:0005634">
    <property type="term" value="C:nucleus"/>
    <property type="evidence" value="ECO:0007669"/>
    <property type="project" value="UniProtKB-SubCell"/>
</dbReference>
<accession>A0A066V503</accession>
<keyword evidence="7" id="KW-0539">Nucleus</keyword>
<evidence type="ECO:0000259" key="9">
    <source>
        <dbReference type="PROSITE" id="PS50048"/>
    </source>
</evidence>
<feature type="compositionally biased region" description="Basic and acidic residues" evidence="8">
    <location>
        <begin position="675"/>
        <end position="685"/>
    </location>
</feature>
<feature type="region of interest" description="Disordered" evidence="8">
    <location>
        <begin position="675"/>
        <end position="755"/>
    </location>
</feature>
<protein>
    <recommendedName>
        <fullName evidence="9">Zn(2)-C6 fungal-type domain-containing protein</fullName>
    </recommendedName>
</protein>
<gene>
    <name evidence="10" type="ORF">K437DRAFT_260099</name>
</gene>
<dbReference type="Gene3D" id="4.10.240.10">
    <property type="entry name" value="Zn(2)-C6 fungal-type DNA-binding domain"/>
    <property type="match status" value="1"/>
</dbReference>
<dbReference type="GO" id="GO:0006351">
    <property type="term" value="P:DNA-templated transcription"/>
    <property type="evidence" value="ECO:0007669"/>
    <property type="project" value="InterPro"/>
</dbReference>
<comment type="caution">
    <text evidence="10">The sequence shown here is derived from an EMBL/GenBank/DDBJ whole genome shotgun (WGS) entry which is preliminary data.</text>
</comment>
<dbReference type="RefSeq" id="XP_013240089.1">
    <property type="nucleotide sequence ID" value="XM_013384635.1"/>
</dbReference>
<feature type="domain" description="Zn(2)-C6 fungal-type" evidence="9">
    <location>
        <begin position="24"/>
        <end position="51"/>
    </location>
</feature>
<evidence type="ECO:0000256" key="5">
    <source>
        <dbReference type="ARBA" id="ARBA00023125"/>
    </source>
</evidence>
<reference evidence="10 11" key="1">
    <citation type="submission" date="2014-05" db="EMBL/GenBank/DDBJ databases">
        <title>Draft genome sequence of a rare smut relative, Tilletiaria anomala UBC 951.</title>
        <authorList>
            <consortium name="DOE Joint Genome Institute"/>
            <person name="Toome M."/>
            <person name="Kuo A."/>
            <person name="Henrissat B."/>
            <person name="Lipzen A."/>
            <person name="Tritt A."/>
            <person name="Yoshinaga Y."/>
            <person name="Zane M."/>
            <person name="Barry K."/>
            <person name="Grigoriev I.V."/>
            <person name="Spatafora J.W."/>
            <person name="Aimea M.C."/>
        </authorList>
    </citation>
    <scope>NUCLEOTIDE SEQUENCE [LARGE SCALE GENOMIC DNA]</scope>
    <source>
        <strain evidence="10 11">UBC 951</strain>
    </source>
</reference>
<comment type="subcellular location">
    <subcellularLocation>
        <location evidence="1">Nucleus</location>
    </subcellularLocation>
</comment>
<dbReference type="STRING" id="1037660.A0A066V503"/>
<dbReference type="GO" id="GO:0000976">
    <property type="term" value="F:transcription cis-regulatory region binding"/>
    <property type="evidence" value="ECO:0007669"/>
    <property type="project" value="TreeGrafter"/>
</dbReference>
<keyword evidence="5" id="KW-0238">DNA-binding</keyword>
<dbReference type="EMBL" id="JMSN01000165">
    <property type="protein sequence ID" value="KDN36551.1"/>
    <property type="molecule type" value="Genomic_DNA"/>
</dbReference>
<sequence>MKPQAGFDESDQEPPRKLLRVSKACARCRNQKLKCDGKFPCARCQRLKVPCYEPRDNASPPSAFASGSAAVDTLDSLQGTMESALERIARLERIMGSIGDSSGSDPGPVIQLQQHHHHRRQLPASHAMPSPRSAAGLTPAQFPAPFNEIAATRQNSPAGSETDEGQGQRGNDRPAAGGHGALEHRRSSAISRASLHDPIKNGIITEIHARYLIDYFVLRCHPYLPILDVEEMPTMEEMRQTDLFLLCSILAIAARYGDAQQEAFDANGSTNNVVERLFQTAETLLGQTLAQSKFRLGDVQAVIFLHAFSLRLVGKGSDAWILSGHAFRLAKRLQIDRTILVPRNTERFSPSSARRTWLALCSSDAFPSLGFGRPASPRENLEGCLSVLEMLGAAFTRGDQNLGQETFIASQVELAHVSRQLMDWVAQVSCSAHQSADLPSVAHRYRRLDSMLSACEARWDKPRLGTTNQRRASILYRLHVKLCLATFVLRMCAAAGHGTATAANSDVAAVAGEGKGSEGGGWGGGGGHRVLSTHTQEDLQAECREACIAAATAMVEIHAGDRPLVCVPDYLITALAQAIVASVSVLETQRDLSPTNTQQIADKARWLVDDSLRILSYFGGIETNLPKFLAGRIRERAKRSSLFRNTPYQLSTPLVDIPDHPRTLTSWQALSRADESSRTISDPHRQNNVRSAAESSRATFYDPIQTSPLQPMSHAAHYGAPYGTASGAGGEMQQQQHQNQHHKTNSTADSLSTPGSGADWGDFARWWDADDPLQLLFGMDASSSAFWDGSLQHLPPG</sequence>
<feature type="region of interest" description="Disordered" evidence="8">
    <location>
        <begin position="153"/>
        <end position="188"/>
    </location>
</feature>
<dbReference type="CDD" id="cd00067">
    <property type="entry name" value="GAL4"/>
    <property type="match status" value="1"/>
</dbReference>
<feature type="region of interest" description="Disordered" evidence="8">
    <location>
        <begin position="97"/>
        <end position="140"/>
    </location>
</feature>
<keyword evidence="11" id="KW-1185">Reference proteome</keyword>
<dbReference type="SUPFAM" id="SSF57701">
    <property type="entry name" value="Zn2/Cys6 DNA-binding domain"/>
    <property type="match status" value="1"/>
</dbReference>
<dbReference type="OrthoDB" id="3163292at2759"/>
<feature type="compositionally biased region" description="Low complexity" evidence="8">
    <location>
        <begin position="97"/>
        <end position="113"/>
    </location>
</feature>
<feature type="compositionally biased region" description="Polar residues" evidence="8">
    <location>
        <begin position="745"/>
        <end position="755"/>
    </location>
</feature>
<dbReference type="GO" id="GO:0000981">
    <property type="term" value="F:DNA-binding transcription factor activity, RNA polymerase II-specific"/>
    <property type="evidence" value="ECO:0007669"/>
    <property type="project" value="InterPro"/>
</dbReference>
<keyword evidence="6" id="KW-0804">Transcription</keyword>
<dbReference type="AlphaFoldDB" id="A0A066V503"/>
<evidence type="ECO:0000256" key="2">
    <source>
        <dbReference type="ARBA" id="ARBA00022723"/>
    </source>
</evidence>
<dbReference type="PROSITE" id="PS50048">
    <property type="entry name" value="ZN2_CY6_FUNGAL_2"/>
    <property type="match status" value="1"/>
</dbReference>
<dbReference type="PROSITE" id="PS00463">
    <property type="entry name" value="ZN2_CY6_FUNGAL_1"/>
    <property type="match status" value="1"/>
</dbReference>
<keyword evidence="3" id="KW-0862">Zinc</keyword>
<dbReference type="Pfam" id="PF00172">
    <property type="entry name" value="Zn_clus"/>
    <property type="match status" value="1"/>
</dbReference>
<evidence type="ECO:0000256" key="4">
    <source>
        <dbReference type="ARBA" id="ARBA00023015"/>
    </source>
</evidence>
<dbReference type="InParanoid" id="A0A066V503"/>
<name>A0A066V503_TILAU</name>